<protein>
    <submittedName>
        <fullName evidence="1">Uncharacterized protein</fullName>
    </submittedName>
</protein>
<gene>
    <name evidence="1" type="ORF">SAMN04488047_1298</name>
</gene>
<name>A0A1I5VBL0_9RHOB</name>
<evidence type="ECO:0000313" key="2">
    <source>
        <dbReference type="Proteomes" id="UP000199356"/>
    </source>
</evidence>
<dbReference type="EMBL" id="FOXA01000029">
    <property type="protein sequence ID" value="SFQ04875.1"/>
    <property type="molecule type" value="Genomic_DNA"/>
</dbReference>
<dbReference type="OrthoDB" id="7728363at2"/>
<dbReference type="Proteomes" id="UP000199356">
    <property type="component" value="Unassembled WGS sequence"/>
</dbReference>
<evidence type="ECO:0000313" key="1">
    <source>
        <dbReference type="EMBL" id="SFQ04875.1"/>
    </source>
</evidence>
<dbReference type="RefSeq" id="WP_093425136.1">
    <property type="nucleotide sequence ID" value="NZ_FOXA01000029.1"/>
</dbReference>
<dbReference type="STRING" id="441119.SAMN04488047_1298"/>
<proteinExistence type="predicted"/>
<accession>A0A1I5VBL0</accession>
<sequence>MPYHLSRRSAFAELVTFLWSNEQSVQNAALLLGGSQALWRIQRLLRDLASSPRLTRRLARELHVYHELLALRLVGDPDRLETVLCDELDPDDPIVEDLCLLADQVGDHLARAEAEADVFLVAA</sequence>
<reference evidence="1 2" key="1">
    <citation type="submission" date="2016-10" db="EMBL/GenBank/DDBJ databases">
        <authorList>
            <person name="de Groot N.N."/>
        </authorList>
    </citation>
    <scope>NUCLEOTIDE SEQUENCE [LARGE SCALE GENOMIC DNA]</scope>
    <source>
        <strain evidence="1 2">DSM 19547</strain>
    </source>
</reference>
<keyword evidence="2" id="KW-1185">Reference proteome</keyword>
<organism evidence="1 2">
    <name type="scientific">Tranquillimonas alkanivorans</name>
    <dbReference type="NCBI Taxonomy" id="441119"/>
    <lineage>
        <taxon>Bacteria</taxon>
        <taxon>Pseudomonadati</taxon>
        <taxon>Pseudomonadota</taxon>
        <taxon>Alphaproteobacteria</taxon>
        <taxon>Rhodobacterales</taxon>
        <taxon>Roseobacteraceae</taxon>
        <taxon>Tranquillimonas</taxon>
    </lineage>
</organism>
<dbReference type="AlphaFoldDB" id="A0A1I5VBL0"/>